<comment type="caution">
    <text evidence="4">The sequence shown here is derived from an EMBL/GenBank/DDBJ whole genome shotgun (WGS) entry which is preliminary data.</text>
</comment>
<reference evidence="4 5" key="1">
    <citation type="journal article" date="2016" name="Nat. Commun.">
        <title>Thousands of microbial genomes shed light on interconnected biogeochemical processes in an aquifer system.</title>
        <authorList>
            <person name="Anantharaman K."/>
            <person name="Brown C.T."/>
            <person name="Hug L.A."/>
            <person name="Sharon I."/>
            <person name="Castelle C.J."/>
            <person name="Probst A.J."/>
            <person name="Thomas B.C."/>
            <person name="Singh A."/>
            <person name="Wilkins M.J."/>
            <person name="Karaoz U."/>
            <person name="Brodie E.L."/>
            <person name="Williams K.H."/>
            <person name="Hubbard S.S."/>
            <person name="Banfield J.F."/>
        </authorList>
    </citation>
    <scope>NUCLEOTIDE SEQUENCE [LARGE SCALE GENOMIC DNA]</scope>
</reference>
<dbReference type="SUPFAM" id="SSF75217">
    <property type="entry name" value="alpha/beta knot"/>
    <property type="match status" value="1"/>
</dbReference>
<protein>
    <recommendedName>
        <fullName evidence="3">tRNA/rRNA methyltransferase SpoU type domain-containing protein</fullName>
    </recommendedName>
</protein>
<evidence type="ECO:0000313" key="4">
    <source>
        <dbReference type="EMBL" id="OGK52146.1"/>
    </source>
</evidence>
<dbReference type="Gene3D" id="3.40.1280.10">
    <property type="match status" value="1"/>
</dbReference>
<name>A0A1F7J979_9BACT</name>
<proteinExistence type="predicted"/>
<keyword evidence="1" id="KW-0489">Methyltransferase</keyword>
<dbReference type="GO" id="GO:0006396">
    <property type="term" value="P:RNA processing"/>
    <property type="evidence" value="ECO:0007669"/>
    <property type="project" value="InterPro"/>
</dbReference>
<dbReference type="GO" id="GO:0032259">
    <property type="term" value="P:methylation"/>
    <property type="evidence" value="ECO:0007669"/>
    <property type="project" value="UniProtKB-KW"/>
</dbReference>
<dbReference type="PANTHER" id="PTHR46429:SF1">
    <property type="entry name" value="23S RRNA (GUANOSINE-2'-O-)-METHYLTRANSFERASE RLMB"/>
    <property type="match status" value="1"/>
</dbReference>
<evidence type="ECO:0000256" key="1">
    <source>
        <dbReference type="ARBA" id="ARBA00022603"/>
    </source>
</evidence>
<evidence type="ECO:0000256" key="2">
    <source>
        <dbReference type="ARBA" id="ARBA00022679"/>
    </source>
</evidence>
<sequence length="178" mass="19689">MTTQLNAKQLRDLAETQQLSPIKHRPLYLILDNIYDTYNIGGLFRLADALAMERLYICGDSETPPNHRIQKASVGTYKVVKWTYRNAASEAIEELQKEVQHIQVVSIELTESAIPYTAFDFKLPCALVVGNETLGVSEAALKASDAVVKLPMYGYNTSLNVIVSAAVVAYEAVAHSKK</sequence>
<gene>
    <name evidence="4" type="ORF">A3B02_02805</name>
</gene>
<dbReference type="InterPro" id="IPR004441">
    <property type="entry name" value="rRNA_MeTrfase_TrmH"/>
</dbReference>
<feature type="domain" description="tRNA/rRNA methyltransferase SpoU type" evidence="3">
    <location>
        <begin position="27"/>
        <end position="170"/>
    </location>
</feature>
<dbReference type="GO" id="GO:0003723">
    <property type="term" value="F:RNA binding"/>
    <property type="evidence" value="ECO:0007669"/>
    <property type="project" value="InterPro"/>
</dbReference>
<dbReference type="GO" id="GO:0008173">
    <property type="term" value="F:RNA methyltransferase activity"/>
    <property type="evidence" value="ECO:0007669"/>
    <property type="project" value="InterPro"/>
</dbReference>
<dbReference type="AlphaFoldDB" id="A0A1F7J979"/>
<dbReference type="InterPro" id="IPR029028">
    <property type="entry name" value="Alpha/beta_knot_MTases"/>
</dbReference>
<accession>A0A1F7J979</accession>
<organism evidence="4 5">
    <name type="scientific">Candidatus Roizmanbacteria bacterium RIFCSPLOWO2_01_FULL_42_14</name>
    <dbReference type="NCBI Taxonomy" id="1802068"/>
    <lineage>
        <taxon>Bacteria</taxon>
        <taxon>Candidatus Roizmaniibacteriota</taxon>
    </lineage>
</organism>
<dbReference type="EMBL" id="MGAS01000012">
    <property type="protein sequence ID" value="OGK52146.1"/>
    <property type="molecule type" value="Genomic_DNA"/>
</dbReference>
<evidence type="ECO:0000313" key="5">
    <source>
        <dbReference type="Proteomes" id="UP000178914"/>
    </source>
</evidence>
<dbReference type="PANTHER" id="PTHR46429">
    <property type="entry name" value="23S RRNA (GUANOSINE-2'-O-)-METHYLTRANSFERASE RLMB"/>
    <property type="match status" value="1"/>
</dbReference>
<dbReference type="InterPro" id="IPR029026">
    <property type="entry name" value="tRNA_m1G_MTases_N"/>
</dbReference>
<evidence type="ECO:0000259" key="3">
    <source>
        <dbReference type="Pfam" id="PF00588"/>
    </source>
</evidence>
<dbReference type="Proteomes" id="UP000178914">
    <property type="component" value="Unassembled WGS sequence"/>
</dbReference>
<dbReference type="InterPro" id="IPR001537">
    <property type="entry name" value="SpoU_MeTrfase"/>
</dbReference>
<dbReference type="Pfam" id="PF00588">
    <property type="entry name" value="SpoU_methylase"/>
    <property type="match status" value="1"/>
</dbReference>
<dbReference type="GO" id="GO:0005829">
    <property type="term" value="C:cytosol"/>
    <property type="evidence" value="ECO:0007669"/>
    <property type="project" value="TreeGrafter"/>
</dbReference>
<dbReference type="STRING" id="1802068.A3B02_02805"/>
<keyword evidence="2" id="KW-0808">Transferase</keyword>